<organism evidence="2 3">
    <name type="scientific">Toxocara canis</name>
    <name type="common">Canine roundworm</name>
    <dbReference type="NCBI Taxonomy" id="6265"/>
    <lineage>
        <taxon>Eukaryota</taxon>
        <taxon>Metazoa</taxon>
        <taxon>Ecdysozoa</taxon>
        <taxon>Nematoda</taxon>
        <taxon>Chromadorea</taxon>
        <taxon>Rhabditida</taxon>
        <taxon>Spirurina</taxon>
        <taxon>Ascaridomorpha</taxon>
        <taxon>Ascaridoidea</taxon>
        <taxon>Toxocaridae</taxon>
        <taxon>Toxocara</taxon>
    </lineage>
</organism>
<name>A0A0B2V4L0_TOXCA</name>
<evidence type="ECO:0000313" key="2">
    <source>
        <dbReference type="EMBL" id="KHN78356.1"/>
    </source>
</evidence>
<dbReference type="EMBL" id="JPKZ01002107">
    <property type="protein sequence ID" value="KHN78356.1"/>
    <property type="molecule type" value="Genomic_DNA"/>
</dbReference>
<feature type="compositionally biased region" description="Polar residues" evidence="1">
    <location>
        <begin position="20"/>
        <end position="33"/>
    </location>
</feature>
<sequence length="89" mass="9527">MGGDQGSPEADNDSKKELPMTSNTQITTNGTNGEQDDALKKTGAYENEAFDGIIVDGKLRRSTITTENQSGRTKPEFPSSTFALSSLQV</sequence>
<feature type="region of interest" description="Disordered" evidence="1">
    <location>
        <begin position="65"/>
        <end position="89"/>
    </location>
</feature>
<evidence type="ECO:0000313" key="3">
    <source>
        <dbReference type="Proteomes" id="UP000031036"/>
    </source>
</evidence>
<keyword evidence="3" id="KW-1185">Reference proteome</keyword>
<comment type="caution">
    <text evidence="2">The sequence shown here is derived from an EMBL/GenBank/DDBJ whole genome shotgun (WGS) entry which is preliminary data.</text>
</comment>
<accession>A0A0B2V4L0</accession>
<protein>
    <submittedName>
        <fullName evidence="2">Uncharacterized protein</fullName>
    </submittedName>
</protein>
<dbReference type="Proteomes" id="UP000031036">
    <property type="component" value="Unassembled WGS sequence"/>
</dbReference>
<feature type="region of interest" description="Disordered" evidence="1">
    <location>
        <begin position="1"/>
        <end position="38"/>
    </location>
</feature>
<gene>
    <name evidence="2" type="ORF">Tcan_04730</name>
</gene>
<evidence type="ECO:0000256" key="1">
    <source>
        <dbReference type="SAM" id="MobiDB-lite"/>
    </source>
</evidence>
<dbReference type="AlphaFoldDB" id="A0A0B2V4L0"/>
<reference evidence="2 3" key="1">
    <citation type="submission" date="2014-11" db="EMBL/GenBank/DDBJ databases">
        <title>Genetic blueprint of the zoonotic pathogen Toxocara canis.</title>
        <authorList>
            <person name="Zhu X.-Q."/>
            <person name="Korhonen P.K."/>
            <person name="Cai H."/>
            <person name="Young N.D."/>
            <person name="Nejsum P."/>
            <person name="von Samson-Himmelstjerna G."/>
            <person name="Boag P.R."/>
            <person name="Tan P."/>
            <person name="Li Q."/>
            <person name="Min J."/>
            <person name="Yang Y."/>
            <person name="Wang X."/>
            <person name="Fang X."/>
            <person name="Hall R.S."/>
            <person name="Hofmann A."/>
            <person name="Sternberg P.W."/>
            <person name="Jex A.R."/>
            <person name="Gasser R.B."/>
        </authorList>
    </citation>
    <scope>NUCLEOTIDE SEQUENCE [LARGE SCALE GENOMIC DNA]</scope>
    <source>
        <strain evidence="2">PN_DK_2014</strain>
    </source>
</reference>
<proteinExistence type="predicted"/>